<dbReference type="InterPro" id="IPR052045">
    <property type="entry name" value="Sulfur_Carrier/Prot_Modifier"/>
</dbReference>
<dbReference type="Proteomes" id="UP001596523">
    <property type="component" value="Unassembled WGS sequence"/>
</dbReference>
<dbReference type="Gene3D" id="3.10.20.30">
    <property type="match status" value="1"/>
</dbReference>
<dbReference type="InterPro" id="IPR003749">
    <property type="entry name" value="ThiS/MoaD-like"/>
</dbReference>
<dbReference type="PANTHER" id="PTHR38031">
    <property type="entry name" value="SULFUR CARRIER PROTEIN SLR0821-RELATED"/>
    <property type="match status" value="1"/>
</dbReference>
<sequence>MQIRVSGVLRKYVDYHRHLTYDAPTARSALEQLCADHPPLTTVLFESGGGISALHRIFVDGDQLAPDALDDPLTPDATVEIVTAIAGG</sequence>
<dbReference type="SUPFAM" id="SSF54285">
    <property type="entry name" value="MoaD/ThiS"/>
    <property type="match status" value="1"/>
</dbReference>
<name>A0ABW2JSX0_9ACTN</name>
<dbReference type="CDD" id="cd17040">
    <property type="entry name" value="Ubl_MoaD_like"/>
    <property type="match status" value="1"/>
</dbReference>
<keyword evidence="2" id="KW-1185">Reference proteome</keyword>
<reference evidence="2" key="1">
    <citation type="journal article" date="2019" name="Int. J. Syst. Evol. Microbiol.">
        <title>The Global Catalogue of Microorganisms (GCM) 10K type strain sequencing project: providing services to taxonomists for standard genome sequencing and annotation.</title>
        <authorList>
            <consortium name="The Broad Institute Genomics Platform"/>
            <consortium name="The Broad Institute Genome Sequencing Center for Infectious Disease"/>
            <person name="Wu L."/>
            <person name="Ma J."/>
        </authorList>
    </citation>
    <scope>NUCLEOTIDE SEQUENCE [LARGE SCALE GENOMIC DNA]</scope>
    <source>
        <strain evidence="2">SYNS20</strain>
    </source>
</reference>
<protein>
    <submittedName>
        <fullName evidence="1">MoaD/ThiS family protein</fullName>
    </submittedName>
</protein>
<dbReference type="EMBL" id="JBHTCF010000018">
    <property type="protein sequence ID" value="MFC7308867.1"/>
    <property type="molecule type" value="Genomic_DNA"/>
</dbReference>
<dbReference type="Pfam" id="PF02597">
    <property type="entry name" value="ThiS"/>
    <property type="match status" value="1"/>
</dbReference>
<proteinExistence type="predicted"/>
<dbReference type="RefSeq" id="WP_381837266.1">
    <property type="nucleotide sequence ID" value="NZ_JBHTCF010000018.1"/>
</dbReference>
<comment type="caution">
    <text evidence="1">The sequence shown here is derived from an EMBL/GenBank/DDBJ whole genome shotgun (WGS) entry which is preliminary data.</text>
</comment>
<dbReference type="PANTHER" id="PTHR38031:SF1">
    <property type="entry name" value="SULFUR CARRIER PROTEIN CYSO"/>
    <property type="match status" value="1"/>
</dbReference>
<accession>A0ABW2JSX0</accession>
<gene>
    <name evidence="1" type="ORF">ACFQVC_32215</name>
</gene>
<dbReference type="InterPro" id="IPR012675">
    <property type="entry name" value="Beta-grasp_dom_sf"/>
</dbReference>
<dbReference type="InterPro" id="IPR016155">
    <property type="entry name" value="Mopterin_synth/thiamin_S_b"/>
</dbReference>
<evidence type="ECO:0000313" key="2">
    <source>
        <dbReference type="Proteomes" id="UP001596523"/>
    </source>
</evidence>
<evidence type="ECO:0000313" key="1">
    <source>
        <dbReference type="EMBL" id="MFC7308867.1"/>
    </source>
</evidence>
<organism evidence="1 2">
    <name type="scientific">Streptomyces monticola</name>
    <dbReference type="NCBI Taxonomy" id="2666263"/>
    <lineage>
        <taxon>Bacteria</taxon>
        <taxon>Bacillati</taxon>
        <taxon>Actinomycetota</taxon>
        <taxon>Actinomycetes</taxon>
        <taxon>Kitasatosporales</taxon>
        <taxon>Streptomycetaceae</taxon>
        <taxon>Streptomyces</taxon>
    </lineage>
</organism>